<dbReference type="PANTHER" id="PTHR34001:SF3">
    <property type="entry name" value="BLL7405 PROTEIN"/>
    <property type="match status" value="1"/>
</dbReference>
<proteinExistence type="inferred from homology"/>
<dbReference type="RefSeq" id="WP_407339364.1">
    <property type="nucleotide sequence ID" value="NZ_CP136862.1"/>
</dbReference>
<feature type="chain" id="PRO_5045741474" evidence="6">
    <location>
        <begin position="27"/>
        <end position="251"/>
    </location>
</feature>
<evidence type="ECO:0000259" key="7">
    <source>
        <dbReference type="Pfam" id="PF13505"/>
    </source>
</evidence>
<evidence type="ECO:0000256" key="4">
    <source>
        <dbReference type="ARBA" id="ARBA00023237"/>
    </source>
</evidence>
<evidence type="ECO:0000256" key="1">
    <source>
        <dbReference type="ARBA" id="ARBA00004442"/>
    </source>
</evidence>
<organism evidence="8 9">
    <name type="scientific">Methylocapsa polymorpha</name>
    <dbReference type="NCBI Taxonomy" id="3080828"/>
    <lineage>
        <taxon>Bacteria</taxon>
        <taxon>Pseudomonadati</taxon>
        <taxon>Pseudomonadota</taxon>
        <taxon>Alphaproteobacteria</taxon>
        <taxon>Hyphomicrobiales</taxon>
        <taxon>Beijerinckiaceae</taxon>
        <taxon>Methylocapsa</taxon>
    </lineage>
</organism>
<dbReference type="InterPro" id="IPR027385">
    <property type="entry name" value="Beta-barrel_OMP"/>
</dbReference>
<dbReference type="EMBL" id="CP136862">
    <property type="protein sequence ID" value="WOJ89918.1"/>
    <property type="molecule type" value="Genomic_DNA"/>
</dbReference>
<dbReference type="Gene3D" id="2.40.160.20">
    <property type="match status" value="1"/>
</dbReference>
<dbReference type="PANTHER" id="PTHR34001">
    <property type="entry name" value="BLL7405 PROTEIN"/>
    <property type="match status" value="1"/>
</dbReference>
<keyword evidence="4" id="KW-0998">Cell outer membrane</keyword>
<evidence type="ECO:0000256" key="2">
    <source>
        <dbReference type="ARBA" id="ARBA00022729"/>
    </source>
</evidence>
<evidence type="ECO:0000313" key="9">
    <source>
        <dbReference type="Proteomes" id="UP001626536"/>
    </source>
</evidence>
<evidence type="ECO:0000256" key="6">
    <source>
        <dbReference type="SAM" id="SignalP"/>
    </source>
</evidence>
<dbReference type="InterPro" id="IPR011250">
    <property type="entry name" value="OMP/PagP_B-barrel"/>
</dbReference>
<feature type="signal peptide" evidence="6">
    <location>
        <begin position="1"/>
        <end position="26"/>
    </location>
</feature>
<name>A0ABZ0HTN3_9HYPH</name>
<keyword evidence="9" id="KW-1185">Reference proteome</keyword>
<feature type="domain" description="Outer membrane protein beta-barrel" evidence="7">
    <location>
        <begin position="44"/>
        <end position="240"/>
    </location>
</feature>
<comment type="similarity">
    <text evidence="5">Belongs to the Omp25/RopB family.</text>
</comment>
<reference evidence="8 9" key="1">
    <citation type="submission" date="2023-10" db="EMBL/GenBank/DDBJ databases">
        <title>Novel methanotroph of the genus Methylocapsa from a subarctic wetland.</title>
        <authorList>
            <person name="Belova S.E."/>
            <person name="Oshkin I.Y."/>
            <person name="Miroshnikov K."/>
            <person name="Dedysh S.N."/>
        </authorList>
    </citation>
    <scope>NUCLEOTIDE SEQUENCE [LARGE SCALE GENOMIC DNA]</scope>
    <source>
        <strain evidence="8 9">RX1</strain>
    </source>
</reference>
<dbReference type="Pfam" id="PF13505">
    <property type="entry name" value="OMP_b-brl"/>
    <property type="match status" value="1"/>
</dbReference>
<keyword evidence="3" id="KW-0472">Membrane</keyword>
<evidence type="ECO:0000256" key="5">
    <source>
        <dbReference type="ARBA" id="ARBA00038306"/>
    </source>
</evidence>
<dbReference type="SUPFAM" id="SSF56925">
    <property type="entry name" value="OMPA-like"/>
    <property type="match status" value="1"/>
</dbReference>
<evidence type="ECO:0000313" key="8">
    <source>
        <dbReference type="EMBL" id="WOJ89918.1"/>
    </source>
</evidence>
<comment type="subcellular location">
    <subcellularLocation>
        <location evidence="1">Cell outer membrane</location>
    </subcellularLocation>
</comment>
<accession>A0ABZ0HTN3</accession>
<dbReference type="Proteomes" id="UP001626536">
    <property type="component" value="Chromosome"/>
</dbReference>
<evidence type="ECO:0000256" key="3">
    <source>
        <dbReference type="ARBA" id="ARBA00023136"/>
    </source>
</evidence>
<dbReference type="InterPro" id="IPR051692">
    <property type="entry name" value="OMP-like"/>
</dbReference>
<sequence>MKHAFSRRLIGSLAGIWLTAGTAALAADLPSRVPEPLPPPPVFSWTGAYVTAQVGGAWDHTNFDVFPFSHFGLNDAGVFGGLNVGYNIQAGPLVIGIQGEYNFAGISGNRLAFPFNTVTDSLREFGSADARAGWAFDRVLVYAIGGFAYGDFRNSLQFVTPVAFGGARSYIANEYGWDVGGGVEYAFTDNVTARVEYRYYSWGTKTFNDALNGPINGFAFPSHTTNETLQTVRVGLSYKFGAPAAPIVAKY</sequence>
<keyword evidence="2 6" id="KW-0732">Signal</keyword>
<protein>
    <submittedName>
        <fullName evidence="8">Porin family protein</fullName>
    </submittedName>
</protein>
<gene>
    <name evidence="8" type="ORF">RZS28_00970</name>
</gene>